<dbReference type="GO" id="GO:0046872">
    <property type="term" value="F:metal ion binding"/>
    <property type="evidence" value="ECO:0007669"/>
    <property type="project" value="UniProtKB-KW"/>
</dbReference>
<organism evidence="5 6">
    <name type="scientific">Mobilicoccus pelagius NBRC 104925</name>
    <dbReference type="NCBI Taxonomy" id="1089455"/>
    <lineage>
        <taxon>Bacteria</taxon>
        <taxon>Bacillati</taxon>
        <taxon>Actinomycetota</taxon>
        <taxon>Actinomycetes</taxon>
        <taxon>Micrococcales</taxon>
        <taxon>Dermatophilaceae</taxon>
        <taxon>Mobilicoccus</taxon>
    </lineage>
</organism>
<dbReference type="InterPro" id="IPR000760">
    <property type="entry name" value="Inositol_monophosphatase-like"/>
</dbReference>
<feature type="binding site" evidence="4">
    <location>
        <position position="57"/>
    </location>
    <ligand>
        <name>Mg(2+)</name>
        <dbReference type="ChEBI" id="CHEBI:18420"/>
        <label>1</label>
        <note>catalytic</note>
    </ligand>
</feature>
<dbReference type="GO" id="GO:0006020">
    <property type="term" value="P:inositol metabolic process"/>
    <property type="evidence" value="ECO:0007669"/>
    <property type="project" value="TreeGrafter"/>
</dbReference>
<evidence type="ECO:0000256" key="1">
    <source>
        <dbReference type="ARBA" id="ARBA00022723"/>
    </source>
</evidence>
<evidence type="ECO:0000256" key="2">
    <source>
        <dbReference type="ARBA" id="ARBA00022801"/>
    </source>
</evidence>
<dbReference type="Pfam" id="PF00459">
    <property type="entry name" value="Inositol_P"/>
    <property type="match status" value="1"/>
</dbReference>
<dbReference type="InterPro" id="IPR020583">
    <property type="entry name" value="Inositol_monoP_metal-BS"/>
</dbReference>
<sequence length="247" mass="26353">MREVAEEVITPRFRALDADQVMEKNPGDLVTVADQEAEGLITAALLADDPGVLVVGEEATASDPELPTRLPGAERAFTVDPVDGTKNFVHGSPDHAVMLSELRRGEVVRAWILHPAHGVAYVAERGAGVERDGVAMSPMTTPSDLTVVTSSPRLEGRHGDLDLGPTAWSCGIDYPWLLEGRVHGVLYTRGLPWDHCPGSLMVRELGGTVAYLDGTPYRVGESGRVGLLAASSPQAWDAVAPQVADLY</sequence>
<dbReference type="PROSITE" id="PS00629">
    <property type="entry name" value="IMP_1"/>
    <property type="match status" value="1"/>
</dbReference>
<dbReference type="PANTHER" id="PTHR20854">
    <property type="entry name" value="INOSITOL MONOPHOSPHATASE"/>
    <property type="match status" value="1"/>
</dbReference>
<feature type="binding site" evidence="4">
    <location>
        <position position="83"/>
    </location>
    <ligand>
        <name>Mg(2+)</name>
        <dbReference type="ChEBI" id="CHEBI:18420"/>
        <label>1</label>
        <note>catalytic</note>
    </ligand>
</feature>
<dbReference type="STRING" id="1089455.MOPEL_113_00310"/>
<dbReference type="PANTHER" id="PTHR20854:SF4">
    <property type="entry name" value="INOSITOL-1-MONOPHOSPHATASE-RELATED"/>
    <property type="match status" value="1"/>
</dbReference>
<dbReference type="CDD" id="cd01637">
    <property type="entry name" value="IMPase_like"/>
    <property type="match status" value="1"/>
</dbReference>
<dbReference type="Proteomes" id="UP000004367">
    <property type="component" value="Unassembled WGS sequence"/>
</dbReference>
<evidence type="ECO:0000313" key="5">
    <source>
        <dbReference type="EMBL" id="GAB49351.1"/>
    </source>
</evidence>
<dbReference type="Gene3D" id="3.30.540.10">
    <property type="entry name" value="Fructose-1,6-Bisphosphatase, subunit A, domain 1"/>
    <property type="match status" value="1"/>
</dbReference>
<dbReference type="PRINTS" id="PR00377">
    <property type="entry name" value="IMPHPHTASES"/>
</dbReference>
<reference evidence="5 6" key="1">
    <citation type="submission" date="2012-02" db="EMBL/GenBank/DDBJ databases">
        <title>Whole genome shotgun sequence of Mobilicoccus pelagius NBRC 104925.</title>
        <authorList>
            <person name="Yoshida Y."/>
            <person name="Hosoyama A."/>
            <person name="Tsuchikane K."/>
            <person name="Katsumata H."/>
            <person name="Yamazaki S."/>
            <person name="Fujita N."/>
        </authorList>
    </citation>
    <scope>NUCLEOTIDE SEQUENCE [LARGE SCALE GENOMIC DNA]</scope>
    <source>
        <strain evidence="5 6">NBRC 104925</strain>
    </source>
</reference>
<feature type="binding site" evidence="4">
    <location>
        <position position="194"/>
    </location>
    <ligand>
        <name>Mg(2+)</name>
        <dbReference type="ChEBI" id="CHEBI:18420"/>
        <label>1</label>
        <note>catalytic</note>
    </ligand>
</feature>
<dbReference type="Gene3D" id="3.40.190.80">
    <property type="match status" value="1"/>
</dbReference>
<comment type="caution">
    <text evidence="5">The sequence shown here is derived from an EMBL/GenBank/DDBJ whole genome shotgun (WGS) entry which is preliminary data.</text>
</comment>
<proteinExistence type="predicted"/>
<evidence type="ECO:0000256" key="3">
    <source>
        <dbReference type="ARBA" id="ARBA00022842"/>
    </source>
</evidence>
<accession>H5UUE3</accession>
<dbReference type="GO" id="GO:0007165">
    <property type="term" value="P:signal transduction"/>
    <property type="evidence" value="ECO:0007669"/>
    <property type="project" value="TreeGrafter"/>
</dbReference>
<keyword evidence="1 4" id="KW-0479">Metal-binding</keyword>
<name>H5UUE3_9MICO</name>
<comment type="cofactor">
    <cofactor evidence="4">
        <name>Mg(2+)</name>
        <dbReference type="ChEBI" id="CHEBI:18420"/>
    </cofactor>
</comment>
<evidence type="ECO:0000313" key="6">
    <source>
        <dbReference type="Proteomes" id="UP000004367"/>
    </source>
</evidence>
<keyword evidence="2" id="KW-0378">Hydrolase</keyword>
<feature type="binding site" evidence="4">
    <location>
        <position position="80"/>
    </location>
    <ligand>
        <name>Mg(2+)</name>
        <dbReference type="ChEBI" id="CHEBI:18420"/>
        <label>1</label>
        <note>catalytic</note>
    </ligand>
</feature>
<protein>
    <submittedName>
        <fullName evidence="5">Inositol monophosphatase SuhB</fullName>
    </submittedName>
</protein>
<evidence type="ECO:0000256" key="4">
    <source>
        <dbReference type="PIRSR" id="PIRSR600760-2"/>
    </source>
</evidence>
<gene>
    <name evidence="5" type="primary">suhB</name>
    <name evidence="5" type="ORF">MOPEL_113_00310</name>
</gene>
<dbReference type="eggNOG" id="COG0483">
    <property type="taxonomic scope" value="Bacteria"/>
</dbReference>
<dbReference type="EMBL" id="BAFE01000084">
    <property type="protein sequence ID" value="GAB49351.1"/>
    <property type="molecule type" value="Genomic_DNA"/>
</dbReference>
<dbReference type="GO" id="GO:0008934">
    <property type="term" value="F:inositol monophosphate 1-phosphatase activity"/>
    <property type="evidence" value="ECO:0007669"/>
    <property type="project" value="TreeGrafter"/>
</dbReference>
<dbReference type="SUPFAM" id="SSF56655">
    <property type="entry name" value="Carbohydrate phosphatase"/>
    <property type="match status" value="1"/>
</dbReference>
<keyword evidence="3 4" id="KW-0460">Magnesium</keyword>
<keyword evidence="6" id="KW-1185">Reference proteome</keyword>
<dbReference type="AlphaFoldDB" id="H5UUE3"/>